<dbReference type="InterPro" id="IPR028082">
    <property type="entry name" value="Peripla_BP_I"/>
</dbReference>
<comment type="subcellular location">
    <subcellularLocation>
        <location evidence="1">Cell envelope</location>
    </subcellularLocation>
</comment>
<evidence type="ECO:0000313" key="7">
    <source>
        <dbReference type="Proteomes" id="UP000273786"/>
    </source>
</evidence>
<dbReference type="PANTHER" id="PTHR46847:SF1">
    <property type="entry name" value="D-ALLOSE-BINDING PERIPLASMIC PROTEIN-RELATED"/>
    <property type="match status" value="1"/>
</dbReference>
<dbReference type="GO" id="GO:0030246">
    <property type="term" value="F:carbohydrate binding"/>
    <property type="evidence" value="ECO:0007669"/>
    <property type="project" value="UniProtKB-ARBA"/>
</dbReference>
<evidence type="ECO:0000313" key="6">
    <source>
        <dbReference type="EMBL" id="RRI05397.1"/>
    </source>
</evidence>
<dbReference type="EMBL" id="RQXT01000005">
    <property type="protein sequence ID" value="RRI05397.1"/>
    <property type="molecule type" value="Genomic_DNA"/>
</dbReference>
<dbReference type="GO" id="GO:0030313">
    <property type="term" value="C:cell envelope"/>
    <property type="evidence" value="ECO:0007669"/>
    <property type="project" value="UniProtKB-SubCell"/>
</dbReference>
<protein>
    <submittedName>
        <fullName evidence="6">Sugar ABC transporter substrate-binding protein</fullName>
    </submittedName>
</protein>
<organism evidence="6 7">
    <name type="scientific">Mesorhizobium tamadayense</name>
    <dbReference type="NCBI Taxonomy" id="425306"/>
    <lineage>
        <taxon>Bacteria</taxon>
        <taxon>Pseudomonadati</taxon>
        <taxon>Pseudomonadota</taxon>
        <taxon>Alphaproteobacteria</taxon>
        <taxon>Hyphomicrobiales</taxon>
        <taxon>Phyllobacteriaceae</taxon>
        <taxon>Mesorhizobium</taxon>
    </lineage>
</organism>
<dbReference type="Pfam" id="PF13407">
    <property type="entry name" value="Peripla_BP_4"/>
    <property type="match status" value="1"/>
</dbReference>
<evidence type="ECO:0000256" key="2">
    <source>
        <dbReference type="ARBA" id="ARBA00007639"/>
    </source>
</evidence>
<comment type="caution">
    <text evidence="6">The sequence shown here is derived from an EMBL/GenBank/DDBJ whole genome shotgun (WGS) entry which is preliminary data.</text>
</comment>
<dbReference type="Proteomes" id="UP000273786">
    <property type="component" value="Unassembled WGS sequence"/>
</dbReference>
<name>A0A3P3G3P1_9HYPH</name>
<comment type="similarity">
    <text evidence="2">Belongs to the bacterial solute-binding protein 2 family.</text>
</comment>
<sequence>MLRKHALFAVAGAMALAIASHGAHAAAKIKIGFLPGVVDPFYQVMQIGVEAAAKDLGVDVVTQVPPTWGVDIQTPILDSMVARGDLDYIVTAPTDKDQMVGPLKAAVDAGIKVITVDTFLGDGDYVNGPVKFPISYIGSDNIEGGRISARGLAKAIGGKGTVYINSTNPNVSSVEGREKGFKEVMEKEFPNIKVLGPDYNLDDPNKATQQTAAVLERDPGLGGVFGTNVFSAQGAGAAVVNAGLGGHVQVVAYDATKLAIELLNKGVVTLVLAQKPYDMGYMAVQFAVADAAGVTSLPRRVETGFAIIDKENVKDPTIARFIYQVPGK</sequence>
<dbReference type="PANTHER" id="PTHR46847">
    <property type="entry name" value="D-ALLOSE-BINDING PERIPLASMIC PROTEIN-RELATED"/>
    <property type="match status" value="1"/>
</dbReference>
<feature type="domain" description="Periplasmic binding protein" evidence="5">
    <location>
        <begin position="35"/>
        <end position="291"/>
    </location>
</feature>
<gene>
    <name evidence="6" type="ORF">EH240_05765</name>
</gene>
<dbReference type="AlphaFoldDB" id="A0A3P3G3P1"/>
<accession>A0A3P3G3P1</accession>
<feature type="chain" id="PRO_5018082009" evidence="4">
    <location>
        <begin position="26"/>
        <end position="328"/>
    </location>
</feature>
<dbReference type="CDD" id="cd20007">
    <property type="entry name" value="PBP1_ABC_sugar_binding-like"/>
    <property type="match status" value="1"/>
</dbReference>
<dbReference type="RefSeq" id="WP_124996457.1">
    <property type="nucleotide sequence ID" value="NZ_RQXT01000005.1"/>
</dbReference>
<reference evidence="6 7" key="1">
    <citation type="submission" date="2018-11" db="EMBL/GenBank/DDBJ databases">
        <title>the genome of Mesorhizobium tamadayense DSM 28320.</title>
        <authorList>
            <person name="Gao J."/>
        </authorList>
    </citation>
    <scope>NUCLEOTIDE SEQUENCE [LARGE SCALE GENOMIC DNA]</scope>
    <source>
        <strain evidence="6 7">DSM 28320</strain>
    </source>
</reference>
<dbReference type="OrthoDB" id="9804917at2"/>
<keyword evidence="3 4" id="KW-0732">Signal</keyword>
<evidence type="ECO:0000256" key="3">
    <source>
        <dbReference type="ARBA" id="ARBA00022729"/>
    </source>
</evidence>
<keyword evidence="7" id="KW-1185">Reference proteome</keyword>
<proteinExistence type="inferred from homology"/>
<evidence type="ECO:0000256" key="4">
    <source>
        <dbReference type="SAM" id="SignalP"/>
    </source>
</evidence>
<feature type="signal peptide" evidence="4">
    <location>
        <begin position="1"/>
        <end position="25"/>
    </location>
</feature>
<dbReference type="Gene3D" id="3.40.50.2300">
    <property type="match status" value="2"/>
</dbReference>
<evidence type="ECO:0000256" key="1">
    <source>
        <dbReference type="ARBA" id="ARBA00004196"/>
    </source>
</evidence>
<dbReference type="InterPro" id="IPR025997">
    <property type="entry name" value="SBP_2_dom"/>
</dbReference>
<dbReference type="SUPFAM" id="SSF53822">
    <property type="entry name" value="Periplasmic binding protein-like I"/>
    <property type="match status" value="1"/>
</dbReference>
<evidence type="ECO:0000259" key="5">
    <source>
        <dbReference type="Pfam" id="PF13407"/>
    </source>
</evidence>